<evidence type="ECO:0000256" key="1">
    <source>
        <dbReference type="SAM" id="SignalP"/>
    </source>
</evidence>
<accession>A0A0K8P2V7</accession>
<reference evidence="2 3" key="2">
    <citation type="journal article" date="2016" name="Science">
        <title>A bacterium that degrades and assimilates poly(ethylene terephthalate).</title>
        <authorList>
            <person name="Yoshida S."/>
            <person name="Hiraga K."/>
            <person name="Takehana T."/>
            <person name="Taniguchi I."/>
            <person name="Yamaji H."/>
            <person name="Maeda Y."/>
            <person name="Toyohara K."/>
            <person name="Miyamoto K."/>
            <person name="Kimura Y."/>
            <person name="Oda K."/>
        </authorList>
    </citation>
    <scope>NUCLEOTIDE SEQUENCE [LARGE SCALE GENOMIC DNA]</scope>
    <source>
        <strain evidence="3">NBRC 110686 / TISTR 2288 / 201-F6</strain>
    </source>
</reference>
<protein>
    <submittedName>
        <fullName evidence="2">Uncharacterized protein</fullName>
    </submittedName>
</protein>
<keyword evidence="1" id="KW-0732">Signal</keyword>
<dbReference type="STRING" id="1547922.ISF6_2699"/>
<gene>
    <name evidence="2" type="ORF">ISF6_2699</name>
</gene>
<comment type="caution">
    <text evidence="2">The sequence shown here is derived from an EMBL/GenBank/DDBJ whole genome shotgun (WGS) entry which is preliminary data.</text>
</comment>
<evidence type="ECO:0000313" key="3">
    <source>
        <dbReference type="Proteomes" id="UP000037660"/>
    </source>
</evidence>
<name>A0A0K8P2V7_PISS1</name>
<feature type="signal peptide" evidence="1">
    <location>
        <begin position="1"/>
        <end position="24"/>
    </location>
</feature>
<evidence type="ECO:0000313" key="2">
    <source>
        <dbReference type="EMBL" id="GAP36859.1"/>
    </source>
</evidence>
<dbReference type="RefSeq" id="WP_157548988.1">
    <property type="nucleotide sequence ID" value="NZ_BBYR01000039.1"/>
</dbReference>
<proteinExistence type="predicted"/>
<sequence length="111" mass="11335">MPQRYVASAAALLAGLVLSAPAWAVNCYSGAVVDIAVDNGGTLWVTTSSVPLHPLCNVSTKGPFTMDVNACNAALALLVSAKTAARAVSIQYATGSCEAPGPYSAFYVQLN</sequence>
<dbReference type="EMBL" id="BBYR01000039">
    <property type="protein sequence ID" value="GAP36859.1"/>
    <property type="molecule type" value="Genomic_DNA"/>
</dbReference>
<reference evidence="3" key="1">
    <citation type="submission" date="2015-07" db="EMBL/GenBank/DDBJ databases">
        <title>Discovery of a poly(ethylene terephthalate assimilation.</title>
        <authorList>
            <person name="Yoshida S."/>
            <person name="Hiraga K."/>
            <person name="Takehana T."/>
            <person name="Taniguchi I."/>
            <person name="Yamaji H."/>
            <person name="Maeda Y."/>
            <person name="Toyohara K."/>
            <person name="Miyamoto K."/>
            <person name="Kimura Y."/>
            <person name="Oda K."/>
        </authorList>
    </citation>
    <scope>NUCLEOTIDE SEQUENCE [LARGE SCALE GENOMIC DNA]</scope>
    <source>
        <strain evidence="3">NBRC 110686 / TISTR 2288 / 201-F6</strain>
    </source>
</reference>
<feature type="chain" id="PRO_5005513655" evidence="1">
    <location>
        <begin position="25"/>
        <end position="111"/>
    </location>
</feature>
<dbReference type="Proteomes" id="UP000037660">
    <property type="component" value="Unassembled WGS sequence"/>
</dbReference>
<keyword evidence="3" id="KW-1185">Reference proteome</keyword>
<dbReference type="AlphaFoldDB" id="A0A0K8P2V7"/>
<organism evidence="2 3">
    <name type="scientific">Piscinibacter sakaiensis</name>
    <name type="common">Ideonella sakaiensis</name>
    <dbReference type="NCBI Taxonomy" id="1547922"/>
    <lineage>
        <taxon>Bacteria</taxon>
        <taxon>Pseudomonadati</taxon>
        <taxon>Pseudomonadota</taxon>
        <taxon>Betaproteobacteria</taxon>
        <taxon>Burkholderiales</taxon>
        <taxon>Sphaerotilaceae</taxon>
        <taxon>Piscinibacter</taxon>
    </lineage>
</organism>